<feature type="domain" description="NolW-like" evidence="13">
    <location>
        <begin position="206"/>
        <end position="264"/>
    </location>
</feature>
<feature type="region of interest" description="Disordered" evidence="11">
    <location>
        <begin position="38"/>
        <end position="99"/>
    </location>
</feature>
<keyword evidence="6" id="KW-0732">Signal</keyword>
<feature type="domain" description="GspD-like N0" evidence="14">
    <location>
        <begin position="108"/>
        <end position="173"/>
    </location>
</feature>
<reference evidence="15 17" key="1">
    <citation type="submission" date="2019-06" db="EMBL/GenBank/DDBJ databases">
        <title>Metagenome assembled Genome of Spiribacter salinus SL48-SHIP from the microbial mat of Salt Lake 48 (Novosibirsk region, Russia).</title>
        <authorList>
            <person name="Shipova A."/>
            <person name="Rozanov A.S."/>
            <person name="Bryanskaya A.V."/>
            <person name="Peltek S.E."/>
        </authorList>
    </citation>
    <scope>NUCLEOTIDE SEQUENCE [LARGE SCALE GENOMIC DNA]</scope>
    <source>
        <strain evidence="15">SL48-SHIP-2</strain>
    </source>
</reference>
<dbReference type="AlphaFoldDB" id="A0A540VS37"/>
<evidence type="ECO:0000256" key="7">
    <source>
        <dbReference type="ARBA" id="ARBA00022927"/>
    </source>
</evidence>
<dbReference type="GO" id="GO:0015628">
    <property type="term" value="P:protein secretion by the type II secretion system"/>
    <property type="evidence" value="ECO:0007669"/>
    <property type="project" value="InterPro"/>
</dbReference>
<comment type="similarity">
    <text evidence="2">Belongs to the bacterial secretin family. GSP D subfamily.</text>
</comment>
<keyword evidence="9" id="KW-0998">Cell outer membrane</keyword>
<gene>
    <name evidence="15" type="primary">gspD</name>
    <name evidence="16" type="ORF">FKY71_07085</name>
    <name evidence="15" type="ORF">FKY71_07835</name>
</gene>
<dbReference type="Gene3D" id="3.55.50.30">
    <property type="match status" value="1"/>
</dbReference>
<dbReference type="InterPro" id="IPR005644">
    <property type="entry name" value="NolW-like"/>
</dbReference>
<feature type="domain" description="NolW-like" evidence="13">
    <location>
        <begin position="346"/>
        <end position="428"/>
    </location>
</feature>
<dbReference type="InterPro" id="IPR050810">
    <property type="entry name" value="Bact_Secretion_Sys_Channel"/>
</dbReference>
<keyword evidence="8" id="KW-0472">Membrane</keyword>
<evidence type="ECO:0000259" key="13">
    <source>
        <dbReference type="Pfam" id="PF03958"/>
    </source>
</evidence>
<dbReference type="InterPro" id="IPR049371">
    <property type="entry name" value="GspD-like_N0"/>
</dbReference>
<evidence type="ECO:0000256" key="11">
    <source>
        <dbReference type="SAM" id="MobiDB-lite"/>
    </source>
</evidence>
<comment type="subcellular location">
    <subcellularLocation>
        <location evidence="1 10">Cell outer membrane</location>
    </subcellularLocation>
</comment>
<keyword evidence="7" id="KW-0653">Protein transport</keyword>
<dbReference type="Pfam" id="PF21305">
    <property type="entry name" value="type_II_gspD_N0"/>
    <property type="match status" value="1"/>
</dbReference>
<dbReference type="NCBIfam" id="TIGR02517">
    <property type="entry name" value="type_II_gspD"/>
    <property type="match status" value="1"/>
</dbReference>
<dbReference type="PRINTS" id="PR01032">
    <property type="entry name" value="PHAGEIV"/>
</dbReference>
<dbReference type="InterPro" id="IPR001775">
    <property type="entry name" value="GspD/PilQ"/>
</dbReference>
<dbReference type="Proteomes" id="UP000315400">
    <property type="component" value="Unassembled WGS sequence"/>
</dbReference>
<evidence type="ECO:0000313" key="16">
    <source>
        <dbReference type="EMBL" id="TQE99727.1"/>
    </source>
</evidence>
<dbReference type="EMBL" id="VIFK01000042">
    <property type="protein sequence ID" value="TQE99727.1"/>
    <property type="molecule type" value="Genomic_DNA"/>
</dbReference>
<organism evidence="15 17">
    <name type="scientific">Spiribacter salinus</name>
    <dbReference type="NCBI Taxonomy" id="1335746"/>
    <lineage>
        <taxon>Bacteria</taxon>
        <taxon>Pseudomonadati</taxon>
        <taxon>Pseudomonadota</taxon>
        <taxon>Gammaproteobacteria</taxon>
        <taxon>Chromatiales</taxon>
        <taxon>Ectothiorhodospiraceae</taxon>
        <taxon>Spiribacter</taxon>
    </lineage>
</organism>
<evidence type="ECO:0000259" key="12">
    <source>
        <dbReference type="Pfam" id="PF00263"/>
    </source>
</evidence>
<evidence type="ECO:0000256" key="8">
    <source>
        <dbReference type="ARBA" id="ARBA00023136"/>
    </source>
</evidence>
<protein>
    <submittedName>
        <fullName evidence="15">Type II secretion system protein GspD</fullName>
    </submittedName>
</protein>
<keyword evidence="5" id="KW-0812">Transmembrane</keyword>
<keyword evidence="4" id="KW-1134">Transmembrane beta strand</keyword>
<evidence type="ECO:0000256" key="10">
    <source>
        <dbReference type="RuleBase" id="RU004004"/>
    </source>
</evidence>
<dbReference type="PROSITE" id="PS00875">
    <property type="entry name" value="T2SP_D"/>
    <property type="match status" value="1"/>
</dbReference>
<dbReference type="InterPro" id="IPR038591">
    <property type="entry name" value="NolW-like_sf"/>
</dbReference>
<dbReference type="InterPro" id="IPR004846">
    <property type="entry name" value="T2SS/T3SS_dom"/>
</dbReference>
<evidence type="ECO:0000259" key="14">
    <source>
        <dbReference type="Pfam" id="PF21305"/>
    </source>
</evidence>
<evidence type="ECO:0000256" key="9">
    <source>
        <dbReference type="ARBA" id="ARBA00023237"/>
    </source>
</evidence>
<sequence>MLTTIFITRPRWLRRTLTVVLIGLLPLAGCSNLPPTQQKVAVPLDDSNDTAPPSANRPPEPATEERDQPEPQAAADGPGFLQQGTGVLVGDAPPPRTATAVGEEGITLNFEGADLREVVKVILGDLLSVNYVIADNVRGQATLHTHSPVSREALLPVLESTLQLNGAALISTVEGYQIVPLDNAAREGAQMSVGRRPTDAPGYRIQVVPLQYVGAAALGEVLEPFVPQGASVQVDEARNLLLLAGPSTRLAELLRTIEIFDVDWLAGMSFELYLLERAEPAMVTEEVEKLLNGAGNDLLGGMIRLVPIERLAAVLVIAKRPRYLERARDLLRRFDQEGNGDVRSLQVYPLRYGKATDIAGVLNEVFAANDGRRQNAAEGEAAAGRGPLPEPVPIIADEANNALLVMATSLEYRAVEQAIRKLDIARRQVLVEASIAEVTLSDNLQYGLQWFLRGSLGNNEQQARLTDAGLASSVARGFSYSLTDSDGFVRLLFDALASESKLKILSSPQLLVIDNQTANIRVGDQIPIITRTSSSSTDTDAPLVNEVQFRDTGVLLQVTPRINAGGMVTLEINQEVSEPSADEFAAGNVSILQRTINTSVAVQSGETVLLGGLIRENKNDSLTGIPLLSRLPLLGPLFSRTVDNTTRTELIITITPRVINSGQEARDAARELMQRMQSLELRDSGLTGN</sequence>
<dbReference type="PANTHER" id="PTHR30332:SF25">
    <property type="entry name" value="SECRETIN XPSD"/>
    <property type="match status" value="1"/>
</dbReference>
<evidence type="ECO:0000256" key="4">
    <source>
        <dbReference type="ARBA" id="ARBA00022452"/>
    </source>
</evidence>
<dbReference type="PANTHER" id="PTHR30332">
    <property type="entry name" value="PROBABLE GENERAL SECRETION PATHWAY PROTEIN D"/>
    <property type="match status" value="1"/>
</dbReference>
<dbReference type="GO" id="GO:0009279">
    <property type="term" value="C:cell outer membrane"/>
    <property type="evidence" value="ECO:0007669"/>
    <property type="project" value="UniProtKB-SubCell"/>
</dbReference>
<dbReference type="Gene3D" id="3.30.1370.120">
    <property type="match status" value="2"/>
</dbReference>
<dbReference type="GO" id="GO:0015627">
    <property type="term" value="C:type II protein secretion system complex"/>
    <property type="evidence" value="ECO:0007669"/>
    <property type="project" value="InterPro"/>
</dbReference>
<dbReference type="EMBL" id="VIFK01000051">
    <property type="protein sequence ID" value="TQE99589.1"/>
    <property type="molecule type" value="Genomic_DNA"/>
</dbReference>
<evidence type="ECO:0000256" key="5">
    <source>
        <dbReference type="ARBA" id="ARBA00022692"/>
    </source>
</evidence>
<evidence type="ECO:0000313" key="15">
    <source>
        <dbReference type="EMBL" id="TQE99589.1"/>
    </source>
</evidence>
<accession>A0A540VS37</accession>
<evidence type="ECO:0000256" key="2">
    <source>
        <dbReference type="ARBA" id="ARBA00006980"/>
    </source>
</evidence>
<dbReference type="Pfam" id="PF03958">
    <property type="entry name" value="Secretin_N"/>
    <property type="match status" value="2"/>
</dbReference>
<dbReference type="Pfam" id="PF00263">
    <property type="entry name" value="Secretin"/>
    <property type="match status" value="1"/>
</dbReference>
<evidence type="ECO:0000256" key="6">
    <source>
        <dbReference type="ARBA" id="ARBA00022729"/>
    </source>
</evidence>
<evidence type="ECO:0000256" key="1">
    <source>
        <dbReference type="ARBA" id="ARBA00004442"/>
    </source>
</evidence>
<dbReference type="PRINTS" id="PR00811">
    <property type="entry name" value="BCTERIALGSPD"/>
</dbReference>
<dbReference type="InterPro" id="IPR004845">
    <property type="entry name" value="T2SS_GspD_CS"/>
</dbReference>
<proteinExistence type="inferred from homology"/>
<evidence type="ECO:0000313" key="17">
    <source>
        <dbReference type="Proteomes" id="UP000315400"/>
    </source>
</evidence>
<comment type="caution">
    <text evidence="15">The sequence shown here is derived from an EMBL/GenBank/DDBJ whole genome shotgun (WGS) entry which is preliminary data.</text>
</comment>
<feature type="domain" description="Type II/III secretion system secretin-like" evidence="12">
    <location>
        <begin position="495"/>
        <end position="659"/>
    </location>
</feature>
<keyword evidence="3 10" id="KW-0813">Transport</keyword>
<name>A0A540VS37_9GAMM</name>
<evidence type="ECO:0000256" key="3">
    <source>
        <dbReference type="ARBA" id="ARBA00022448"/>
    </source>
</evidence>
<dbReference type="InterPro" id="IPR013356">
    <property type="entry name" value="T2SS_GspD"/>
</dbReference>